<accession>A0ABQ8VXT8</accession>
<dbReference type="Pfam" id="PF20152">
    <property type="entry name" value="DUF6534"/>
    <property type="match status" value="1"/>
</dbReference>
<gene>
    <name evidence="3" type="ORF">C8R41DRAFT_862795</name>
</gene>
<dbReference type="InterPro" id="IPR045339">
    <property type="entry name" value="DUF6534"/>
</dbReference>
<reference evidence="3" key="1">
    <citation type="submission" date="2022-08" db="EMBL/GenBank/DDBJ databases">
        <title>A Global Phylogenomic Analysis of the Shiitake Genus Lentinula.</title>
        <authorList>
            <consortium name="DOE Joint Genome Institute"/>
            <person name="Sierra-Patev S."/>
            <person name="Min B."/>
            <person name="Naranjo-Ortiz M."/>
            <person name="Looney B."/>
            <person name="Konkel Z."/>
            <person name="Slot J.C."/>
            <person name="Sakamoto Y."/>
            <person name="Steenwyk J.L."/>
            <person name="Rokas A."/>
            <person name="Carro J."/>
            <person name="Camarero S."/>
            <person name="Ferreira P."/>
            <person name="Molpeceres G."/>
            <person name="Ruiz-Duenas F.J."/>
            <person name="Serrano A."/>
            <person name="Henrissat B."/>
            <person name="Drula E."/>
            <person name="Hughes K.W."/>
            <person name="Mata J.L."/>
            <person name="Ishikawa N.K."/>
            <person name="Vargas-Isla R."/>
            <person name="Ushijima S."/>
            <person name="Smith C.A."/>
            <person name="Ahrendt S."/>
            <person name="Andreopoulos W."/>
            <person name="He G."/>
            <person name="Labutti K."/>
            <person name="Lipzen A."/>
            <person name="Ng V."/>
            <person name="Riley R."/>
            <person name="Sandor L."/>
            <person name="Barry K."/>
            <person name="Martinez A.T."/>
            <person name="Xiao Y."/>
            <person name="Gibbons J.G."/>
            <person name="Terashima K."/>
            <person name="Grigoriev I.V."/>
            <person name="Hibbett D.S."/>
        </authorList>
    </citation>
    <scope>NUCLEOTIDE SEQUENCE</scope>
    <source>
        <strain evidence="3">RHP3577 ss4</strain>
    </source>
</reference>
<feature type="domain" description="DUF6534" evidence="2">
    <location>
        <begin position="228"/>
        <end position="258"/>
    </location>
</feature>
<evidence type="ECO:0000313" key="4">
    <source>
        <dbReference type="Proteomes" id="UP001150217"/>
    </source>
</evidence>
<feature type="transmembrane region" description="Helical" evidence="1">
    <location>
        <begin position="226"/>
        <end position="247"/>
    </location>
</feature>
<protein>
    <recommendedName>
        <fullName evidence="2">DUF6534 domain-containing protein</fullName>
    </recommendedName>
</protein>
<proteinExistence type="predicted"/>
<dbReference type="PANTHER" id="PTHR40465:SF1">
    <property type="entry name" value="DUF6534 DOMAIN-CONTAINING PROTEIN"/>
    <property type="match status" value="1"/>
</dbReference>
<name>A0ABQ8VXT8_9AGAR</name>
<organism evidence="3 4">
    <name type="scientific">Lentinula lateritia</name>
    <dbReference type="NCBI Taxonomy" id="40482"/>
    <lineage>
        <taxon>Eukaryota</taxon>
        <taxon>Fungi</taxon>
        <taxon>Dikarya</taxon>
        <taxon>Basidiomycota</taxon>
        <taxon>Agaricomycotina</taxon>
        <taxon>Agaricomycetes</taxon>
        <taxon>Agaricomycetidae</taxon>
        <taxon>Agaricales</taxon>
        <taxon>Marasmiineae</taxon>
        <taxon>Omphalotaceae</taxon>
        <taxon>Lentinula</taxon>
    </lineage>
</organism>
<evidence type="ECO:0000256" key="1">
    <source>
        <dbReference type="SAM" id="Phobius"/>
    </source>
</evidence>
<feature type="transmembrane region" description="Helical" evidence="1">
    <location>
        <begin position="20"/>
        <end position="44"/>
    </location>
</feature>
<dbReference type="PANTHER" id="PTHR40465">
    <property type="entry name" value="CHROMOSOME 1, WHOLE GENOME SHOTGUN SEQUENCE"/>
    <property type="match status" value="1"/>
</dbReference>
<feature type="transmembrane region" description="Helical" evidence="1">
    <location>
        <begin position="146"/>
        <end position="168"/>
    </location>
</feature>
<keyword evidence="1" id="KW-1133">Transmembrane helix</keyword>
<comment type="caution">
    <text evidence="3">The sequence shown here is derived from an EMBL/GenBank/DDBJ whole genome shotgun (WGS) entry which is preliminary data.</text>
</comment>
<keyword evidence="1" id="KW-0812">Transmembrane</keyword>
<dbReference type="Proteomes" id="UP001150217">
    <property type="component" value="Unassembled WGS sequence"/>
</dbReference>
<evidence type="ECO:0000259" key="2">
    <source>
        <dbReference type="Pfam" id="PF20152"/>
    </source>
</evidence>
<keyword evidence="4" id="KW-1185">Reference proteome</keyword>
<sequence length="335" mass="37522">MASAMSSSTTTVAPLHNTMGALLIGVLISCALWGISTAQTYIYFSVWRSLRPRIIAETHQRRFIIMIPFDSSLCVLDTAHQIMLSHSIYIYLVSNFGNVEYLEEHTRFVFHSTSKVMVLLSVHVLAHLDLYDRFCSIFSRSTDGLFAGLSVAQIIIVFTSFAITMVYFKKSWSLRTWTKLADLSKISRAVNGLNFGGDIAITFVMNRCSNESSDVFLSENWTSYNISIWPDTFIYITFYCALARLYANSFLATLNARDQLRKSHRPIGSSLFSNPTLSGLEWARAMASDTVITSSDIPKSGTNPLSIKQEVETHVHHDIELDNLAVKTLSSILPA</sequence>
<keyword evidence="1" id="KW-0472">Membrane</keyword>
<dbReference type="EMBL" id="JANVFT010000003">
    <property type="protein sequence ID" value="KAJ4501151.1"/>
    <property type="molecule type" value="Genomic_DNA"/>
</dbReference>
<evidence type="ECO:0000313" key="3">
    <source>
        <dbReference type="EMBL" id="KAJ4501151.1"/>
    </source>
</evidence>